<dbReference type="Gene3D" id="3.40.190.10">
    <property type="entry name" value="Periplasmic binding protein-like II"/>
    <property type="match status" value="2"/>
</dbReference>
<evidence type="ECO:0000259" key="6">
    <source>
        <dbReference type="SMART" id="SM00079"/>
    </source>
</evidence>
<dbReference type="InterPro" id="IPR001638">
    <property type="entry name" value="Solute-binding_3/MltF_N"/>
</dbReference>
<protein>
    <submittedName>
        <fullName evidence="7">Amino acid ABC transporter substrate-binding protein, PAAT family</fullName>
    </submittedName>
</protein>
<evidence type="ECO:0000256" key="2">
    <source>
        <dbReference type="ARBA" id="ARBA00010333"/>
    </source>
</evidence>
<dbReference type="RefSeq" id="WP_254369019.1">
    <property type="nucleotide sequence ID" value="NZ_FSRM01000002.1"/>
</dbReference>
<dbReference type="Proteomes" id="UP000184693">
    <property type="component" value="Unassembled WGS sequence"/>
</dbReference>
<dbReference type="PANTHER" id="PTHR35936">
    <property type="entry name" value="MEMBRANE-BOUND LYTIC MUREIN TRANSGLYCOSYLASE F"/>
    <property type="match status" value="1"/>
</dbReference>
<gene>
    <name evidence="7" type="ORF">SAMN05444168_6544</name>
</gene>
<evidence type="ECO:0000313" key="8">
    <source>
        <dbReference type="Proteomes" id="UP000184693"/>
    </source>
</evidence>
<dbReference type="InterPro" id="IPR018313">
    <property type="entry name" value="SBP_3_CS"/>
</dbReference>
<evidence type="ECO:0000256" key="1">
    <source>
        <dbReference type="ARBA" id="ARBA00004196"/>
    </source>
</evidence>
<organism evidence="7 8">
    <name type="scientific">Paraburkholderia phenazinium</name>
    <dbReference type="NCBI Taxonomy" id="60549"/>
    <lineage>
        <taxon>Bacteria</taxon>
        <taxon>Pseudomonadati</taxon>
        <taxon>Pseudomonadota</taxon>
        <taxon>Betaproteobacteria</taxon>
        <taxon>Burkholderiales</taxon>
        <taxon>Burkholderiaceae</taxon>
        <taxon>Paraburkholderia</taxon>
    </lineage>
</organism>
<reference evidence="7 8" key="1">
    <citation type="submission" date="2016-11" db="EMBL/GenBank/DDBJ databases">
        <authorList>
            <person name="Jaros S."/>
            <person name="Januszkiewicz K."/>
            <person name="Wedrychowicz H."/>
        </authorList>
    </citation>
    <scope>NUCLEOTIDE SEQUENCE [LARGE SCALE GENOMIC DNA]</scope>
    <source>
        <strain evidence="7 8">GAS86</strain>
    </source>
</reference>
<dbReference type="GO" id="GO:0016020">
    <property type="term" value="C:membrane"/>
    <property type="evidence" value="ECO:0007669"/>
    <property type="project" value="InterPro"/>
</dbReference>
<dbReference type="GO" id="GO:0030313">
    <property type="term" value="C:cell envelope"/>
    <property type="evidence" value="ECO:0007669"/>
    <property type="project" value="UniProtKB-SubCell"/>
</dbReference>
<feature type="domain" description="Solute-binding protein family 3/N-terminal" evidence="5">
    <location>
        <begin position="78"/>
        <end position="297"/>
    </location>
</feature>
<dbReference type="SMART" id="SM00079">
    <property type="entry name" value="PBPe"/>
    <property type="match status" value="1"/>
</dbReference>
<dbReference type="Pfam" id="PF00497">
    <property type="entry name" value="SBP_bac_3"/>
    <property type="match status" value="1"/>
</dbReference>
<dbReference type="SUPFAM" id="SSF53850">
    <property type="entry name" value="Periplasmic binding protein-like II"/>
    <property type="match status" value="1"/>
</dbReference>
<evidence type="ECO:0000259" key="5">
    <source>
        <dbReference type="SMART" id="SM00062"/>
    </source>
</evidence>
<keyword evidence="3" id="KW-0732">Signal</keyword>
<evidence type="ECO:0000256" key="3">
    <source>
        <dbReference type="ARBA" id="ARBA00022729"/>
    </source>
</evidence>
<dbReference type="EMBL" id="FSRM01000002">
    <property type="protein sequence ID" value="SIO53402.1"/>
    <property type="molecule type" value="Genomic_DNA"/>
</dbReference>
<comment type="similarity">
    <text evidence="2 4">Belongs to the bacterial solute-binding protein 3 family.</text>
</comment>
<name>A0A1N6KA17_9BURK</name>
<accession>A0A1N6KA17</accession>
<dbReference type="PANTHER" id="PTHR35936:SF37">
    <property type="entry name" value="AMINO ACID ABC TRANSPORTER SUBSTRATE-BINDING PROTEIN"/>
    <property type="match status" value="1"/>
</dbReference>
<feature type="domain" description="Ionotropic glutamate receptor C-terminal" evidence="6">
    <location>
        <begin position="80"/>
        <end position="296"/>
    </location>
</feature>
<dbReference type="PROSITE" id="PS01039">
    <property type="entry name" value="SBP_BACTERIAL_3"/>
    <property type="match status" value="1"/>
</dbReference>
<evidence type="ECO:0000256" key="4">
    <source>
        <dbReference type="RuleBase" id="RU003744"/>
    </source>
</evidence>
<dbReference type="CDD" id="cd01072">
    <property type="entry name" value="PBP2_SMa0082_like"/>
    <property type="match status" value="1"/>
</dbReference>
<sequence>MTTLDSLAPRVSRGRPAPRVRYGQLSRHLRNLGHPGNLRRRLATAATTLAFTGLAALSAFVAPAAHADALDSIAKSGVVRIGVFEDYPPFGSIGPDMKPEGYDIDVANLIGKALNAKVELVQVTGDNRMAYLADHKADMLLSVGQTPEREKVIDFSQPYAPYYLAVFGPKALPVKNAGDLAGKTISVARGTLEDLSVTKIAPPSATIKRFDDPNGAISAFLSGQVQLMVVGNDVGATILARHPPNDPEQKFALFSSPDHVGLNKNEPRLKQKIDDTIARARKDGTMNEISQKWLRAPLPADL</sequence>
<dbReference type="GO" id="GO:0015276">
    <property type="term" value="F:ligand-gated monoatomic ion channel activity"/>
    <property type="evidence" value="ECO:0007669"/>
    <property type="project" value="InterPro"/>
</dbReference>
<dbReference type="InterPro" id="IPR001320">
    <property type="entry name" value="Iontro_rcpt_C"/>
</dbReference>
<evidence type="ECO:0000313" key="7">
    <source>
        <dbReference type="EMBL" id="SIO53402.1"/>
    </source>
</evidence>
<proteinExistence type="inferred from homology"/>
<dbReference type="SMART" id="SM00062">
    <property type="entry name" value="PBPb"/>
    <property type="match status" value="1"/>
</dbReference>
<comment type="subcellular location">
    <subcellularLocation>
        <location evidence="1">Cell envelope</location>
    </subcellularLocation>
</comment>
<dbReference type="AlphaFoldDB" id="A0A1N6KA17"/>